<proteinExistence type="predicted"/>
<name>A0ABV1EPS7_9FIRM</name>
<sequence length="101" mass="11650">MPIILGIFCVLPLLLGVVAEYSVCRWPKHRLWRLLPPVLAVLLAALVTMLRLQVWEAEHSPVTQLLFVPGLPTVCLLVGMLLGWRLWKYLWSPKVVRDRRD</sequence>
<organism evidence="2 3">
    <name type="scientific">Flavonifractor hominis</name>
    <dbReference type="NCBI Taxonomy" id="3133178"/>
    <lineage>
        <taxon>Bacteria</taxon>
        <taxon>Bacillati</taxon>
        <taxon>Bacillota</taxon>
        <taxon>Clostridia</taxon>
        <taxon>Eubacteriales</taxon>
        <taxon>Oscillospiraceae</taxon>
        <taxon>Flavonifractor</taxon>
    </lineage>
</organism>
<evidence type="ECO:0000313" key="2">
    <source>
        <dbReference type="EMBL" id="MEQ2456603.1"/>
    </source>
</evidence>
<gene>
    <name evidence="2" type="ORF">WMO45_08715</name>
</gene>
<comment type="caution">
    <text evidence="2">The sequence shown here is derived from an EMBL/GenBank/DDBJ whole genome shotgun (WGS) entry which is preliminary data.</text>
</comment>
<dbReference type="RefSeq" id="WP_349140256.1">
    <property type="nucleotide sequence ID" value="NZ_JBBMFT010000004.1"/>
</dbReference>
<keyword evidence="1" id="KW-1133">Transmembrane helix</keyword>
<feature type="transmembrane region" description="Helical" evidence="1">
    <location>
        <begin position="35"/>
        <end position="54"/>
    </location>
</feature>
<evidence type="ECO:0000313" key="3">
    <source>
        <dbReference type="Proteomes" id="UP001440599"/>
    </source>
</evidence>
<accession>A0ABV1EPS7</accession>
<dbReference type="Proteomes" id="UP001440599">
    <property type="component" value="Unassembled WGS sequence"/>
</dbReference>
<evidence type="ECO:0000256" key="1">
    <source>
        <dbReference type="SAM" id="Phobius"/>
    </source>
</evidence>
<keyword evidence="3" id="KW-1185">Reference proteome</keyword>
<dbReference type="EMBL" id="JBBMFT010000004">
    <property type="protein sequence ID" value="MEQ2456603.1"/>
    <property type="molecule type" value="Genomic_DNA"/>
</dbReference>
<protein>
    <submittedName>
        <fullName evidence="2">Tat pathway signal protein</fullName>
    </submittedName>
</protein>
<feature type="transmembrane region" description="Helical" evidence="1">
    <location>
        <begin position="66"/>
        <end position="87"/>
    </location>
</feature>
<keyword evidence="1" id="KW-0472">Membrane</keyword>
<reference evidence="2 3" key="1">
    <citation type="submission" date="2024-03" db="EMBL/GenBank/DDBJ databases">
        <title>Human intestinal bacterial collection.</title>
        <authorList>
            <person name="Pauvert C."/>
            <person name="Hitch T.C.A."/>
            <person name="Clavel T."/>
        </authorList>
    </citation>
    <scope>NUCLEOTIDE SEQUENCE [LARGE SCALE GENOMIC DNA]</scope>
    <source>
        <strain evidence="2 3">CLA-AP-H34</strain>
    </source>
</reference>
<keyword evidence="1" id="KW-0812">Transmembrane</keyword>